<evidence type="ECO:0000256" key="8">
    <source>
        <dbReference type="ARBA" id="ARBA00023065"/>
    </source>
</evidence>
<dbReference type="EMBL" id="JABSTR010000006">
    <property type="protein sequence ID" value="KAH9372536.1"/>
    <property type="molecule type" value="Genomic_DNA"/>
</dbReference>
<protein>
    <submittedName>
        <fullName evidence="13">Uncharacterized protein</fullName>
    </submittedName>
</protein>
<sequence length="172" mass="19728">MLHTSCIGGIPCNRFQSLECYLPNQDDRDTSLKMHLWIAQRQKEGTRMVKWLSRLGHQLEDTVTNCRYARQDCTGRRYFTKSFDSRYGNCFCFHCHGVGGKDEDFLHEETATSTKEGLDLILDAQAEEYLPTSTQMGFVVMIHGQGFRPVLCNDVVFVEPGFVTYISLRLVT</sequence>
<evidence type="ECO:0000256" key="9">
    <source>
        <dbReference type="ARBA" id="ARBA00023136"/>
    </source>
</evidence>
<keyword evidence="10 12" id="KW-0739">Sodium transport</keyword>
<evidence type="ECO:0000256" key="6">
    <source>
        <dbReference type="ARBA" id="ARBA00022989"/>
    </source>
</evidence>
<proteinExistence type="inferred from homology"/>
<evidence type="ECO:0000313" key="14">
    <source>
        <dbReference type="Proteomes" id="UP000821853"/>
    </source>
</evidence>
<evidence type="ECO:0000256" key="2">
    <source>
        <dbReference type="ARBA" id="ARBA00007193"/>
    </source>
</evidence>
<comment type="similarity">
    <text evidence="2 12">Belongs to the amiloride-sensitive sodium channel (TC 1.A.6) family.</text>
</comment>
<keyword evidence="3 12" id="KW-0813">Transport</keyword>
<dbReference type="Gene3D" id="2.60.470.10">
    <property type="entry name" value="Acid-sensing ion channels like domains"/>
    <property type="match status" value="1"/>
</dbReference>
<dbReference type="OrthoDB" id="6512937at2759"/>
<evidence type="ECO:0000256" key="1">
    <source>
        <dbReference type="ARBA" id="ARBA00004141"/>
    </source>
</evidence>
<evidence type="ECO:0000256" key="11">
    <source>
        <dbReference type="ARBA" id="ARBA00023303"/>
    </source>
</evidence>
<evidence type="ECO:0000256" key="5">
    <source>
        <dbReference type="ARBA" id="ARBA00022692"/>
    </source>
</evidence>
<keyword evidence="4 12" id="KW-0894">Sodium channel</keyword>
<dbReference type="Proteomes" id="UP000821853">
    <property type="component" value="Chromosome 4"/>
</dbReference>
<keyword evidence="7" id="KW-0915">Sodium</keyword>
<evidence type="ECO:0000256" key="4">
    <source>
        <dbReference type="ARBA" id="ARBA00022461"/>
    </source>
</evidence>
<organism evidence="13 14">
    <name type="scientific">Haemaphysalis longicornis</name>
    <name type="common">Bush tick</name>
    <dbReference type="NCBI Taxonomy" id="44386"/>
    <lineage>
        <taxon>Eukaryota</taxon>
        <taxon>Metazoa</taxon>
        <taxon>Ecdysozoa</taxon>
        <taxon>Arthropoda</taxon>
        <taxon>Chelicerata</taxon>
        <taxon>Arachnida</taxon>
        <taxon>Acari</taxon>
        <taxon>Parasitiformes</taxon>
        <taxon>Ixodida</taxon>
        <taxon>Ixodoidea</taxon>
        <taxon>Ixodidae</taxon>
        <taxon>Haemaphysalinae</taxon>
        <taxon>Haemaphysalis</taxon>
    </lineage>
</organism>
<dbReference type="InterPro" id="IPR001873">
    <property type="entry name" value="ENaC"/>
</dbReference>
<keyword evidence="11 12" id="KW-0407">Ion channel</keyword>
<comment type="subcellular location">
    <subcellularLocation>
        <location evidence="1">Membrane</location>
        <topology evidence="1">Multi-pass membrane protein</topology>
    </subcellularLocation>
</comment>
<evidence type="ECO:0000256" key="12">
    <source>
        <dbReference type="RuleBase" id="RU000679"/>
    </source>
</evidence>
<gene>
    <name evidence="13" type="ORF">HPB48_000280</name>
</gene>
<evidence type="ECO:0000256" key="10">
    <source>
        <dbReference type="ARBA" id="ARBA00023201"/>
    </source>
</evidence>
<keyword evidence="9" id="KW-0472">Membrane</keyword>
<keyword evidence="8 12" id="KW-0406">Ion transport</keyword>
<dbReference type="Pfam" id="PF00858">
    <property type="entry name" value="ASC"/>
    <property type="match status" value="1"/>
</dbReference>
<accession>A0A9J6GDR1</accession>
<evidence type="ECO:0000256" key="3">
    <source>
        <dbReference type="ARBA" id="ARBA00022448"/>
    </source>
</evidence>
<dbReference type="PANTHER" id="PTHR11690:SF248">
    <property type="entry name" value="PICKPOCKET 17, ISOFORM A"/>
    <property type="match status" value="1"/>
</dbReference>
<reference evidence="13 14" key="1">
    <citation type="journal article" date="2020" name="Cell">
        <title>Large-Scale Comparative Analyses of Tick Genomes Elucidate Their Genetic Diversity and Vector Capacities.</title>
        <authorList>
            <consortium name="Tick Genome and Microbiome Consortium (TIGMIC)"/>
            <person name="Jia N."/>
            <person name="Wang J."/>
            <person name="Shi W."/>
            <person name="Du L."/>
            <person name="Sun Y."/>
            <person name="Zhan W."/>
            <person name="Jiang J.F."/>
            <person name="Wang Q."/>
            <person name="Zhang B."/>
            <person name="Ji P."/>
            <person name="Bell-Sakyi L."/>
            <person name="Cui X.M."/>
            <person name="Yuan T.T."/>
            <person name="Jiang B.G."/>
            <person name="Yang W.F."/>
            <person name="Lam T.T."/>
            <person name="Chang Q.C."/>
            <person name="Ding S.J."/>
            <person name="Wang X.J."/>
            <person name="Zhu J.G."/>
            <person name="Ruan X.D."/>
            <person name="Zhao L."/>
            <person name="Wei J.T."/>
            <person name="Ye R.Z."/>
            <person name="Que T.C."/>
            <person name="Du C.H."/>
            <person name="Zhou Y.H."/>
            <person name="Cheng J.X."/>
            <person name="Dai P.F."/>
            <person name="Guo W.B."/>
            <person name="Han X.H."/>
            <person name="Huang E.J."/>
            <person name="Li L.F."/>
            <person name="Wei W."/>
            <person name="Gao Y.C."/>
            <person name="Liu J.Z."/>
            <person name="Shao H.Z."/>
            <person name="Wang X."/>
            <person name="Wang C.C."/>
            <person name="Yang T.C."/>
            <person name="Huo Q.B."/>
            <person name="Li W."/>
            <person name="Chen H.Y."/>
            <person name="Chen S.E."/>
            <person name="Zhou L.G."/>
            <person name="Ni X.B."/>
            <person name="Tian J.H."/>
            <person name="Sheng Y."/>
            <person name="Liu T."/>
            <person name="Pan Y.S."/>
            <person name="Xia L.Y."/>
            <person name="Li J."/>
            <person name="Zhao F."/>
            <person name="Cao W.C."/>
        </authorList>
    </citation>
    <scope>NUCLEOTIDE SEQUENCE [LARGE SCALE GENOMIC DNA]</scope>
    <source>
        <strain evidence="13">HaeL-2018</strain>
    </source>
</reference>
<dbReference type="AlphaFoldDB" id="A0A9J6GDR1"/>
<keyword evidence="5 12" id="KW-0812">Transmembrane</keyword>
<dbReference type="VEuPathDB" id="VectorBase:HLOH_047826"/>
<evidence type="ECO:0000313" key="13">
    <source>
        <dbReference type="EMBL" id="KAH9372536.1"/>
    </source>
</evidence>
<keyword evidence="14" id="KW-1185">Reference proteome</keyword>
<dbReference type="GO" id="GO:0005886">
    <property type="term" value="C:plasma membrane"/>
    <property type="evidence" value="ECO:0007669"/>
    <property type="project" value="TreeGrafter"/>
</dbReference>
<dbReference type="PANTHER" id="PTHR11690">
    <property type="entry name" value="AMILORIDE-SENSITIVE SODIUM CHANNEL-RELATED"/>
    <property type="match status" value="1"/>
</dbReference>
<keyword evidence="6" id="KW-1133">Transmembrane helix</keyword>
<name>A0A9J6GDR1_HAELO</name>
<evidence type="ECO:0000256" key="7">
    <source>
        <dbReference type="ARBA" id="ARBA00023053"/>
    </source>
</evidence>
<dbReference type="GO" id="GO:0015280">
    <property type="term" value="F:ligand-gated sodium channel activity"/>
    <property type="evidence" value="ECO:0007669"/>
    <property type="project" value="TreeGrafter"/>
</dbReference>
<comment type="caution">
    <text evidence="13">The sequence shown here is derived from an EMBL/GenBank/DDBJ whole genome shotgun (WGS) entry which is preliminary data.</text>
</comment>